<dbReference type="AlphaFoldDB" id="A0AAE1K7J2"/>
<gene>
    <name evidence="2" type="ORF">Pcinc_029630</name>
</gene>
<evidence type="ECO:0000313" key="2">
    <source>
        <dbReference type="EMBL" id="KAK3864700.1"/>
    </source>
</evidence>
<comment type="caution">
    <text evidence="2">The sequence shown here is derived from an EMBL/GenBank/DDBJ whole genome shotgun (WGS) entry which is preliminary data.</text>
</comment>
<protein>
    <submittedName>
        <fullName evidence="2">Uncharacterized protein</fullName>
    </submittedName>
</protein>
<sequence length="90" mass="10291">MTQTMLVYKSPSCQYLLFHRPQVHQHQVTSRFHIPITNTGQDDDENGKEENSNENINNTKNQTQTDDGNGKEENNNENINTTKNQTQADG</sequence>
<evidence type="ECO:0000313" key="3">
    <source>
        <dbReference type="Proteomes" id="UP001286313"/>
    </source>
</evidence>
<accession>A0AAE1K7J2</accession>
<feature type="compositionally biased region" description="Low complexity" evidence="1">
    <location>
        <begin position="53"/>
        <end position="67"/>
    </location>
</feature>
<proteinExistence type="predicted"/>
<evidence type="ECO:0000256" key="1">
    <source>
        <dbReference type="SAM" id="MobiDB-lite"/>
    </source>
</evidence>
<dbReference type="EMBL" id="JAWQEG010003737">
    <property type="protein sequence ID" value="KAK3864700.1"/>
    <property type="molecule type" value="Genomic_DNA"/>
</dbReference>
<organism evidence="2 3">
    <name type="scientific">Petrolisthes cinctipes</name>
    <name type="common">Flat porcelain crab</name>
    <dbReference type="NCBI Taxonomy" id="88211"/>
    <lineage>
        <taxon>Eukaryota</taxon>
        <taxon>Metazoa</taxon>
        <taxon>Ecdysozoa</taxon>
        <taxon>Arthropoda</taxon>
        <taxon>Crustacea</taxon>
        <taxon>Multicrustacea</taxon>
        <taxon>Malacostraca</taxon>
        <taxon>Eumalacostraca</taxon>
        <taxon>Eucarida</taxon>
        <taxon>Decapoda</taxon>
        <taxon>Pleocyemata</taxon>
        <taxon>Anomura</taxon>
        <taxon>Galatheoidea</taxon>
        <taxon>Porcellanidae</taxon>
        <taxon>Petrolisthes</taxon>
    </lineage>
</organism>
<reference evidence="2" key="1">
    <citation type="submission" date="2023-10" db="EMBL/GenBank/DDBJ databases">
        <title>Genome assemblies of two species of porcelain crab, Petrolisthes cinctipes and Petrolisthes manimaculis (Anomura: Porcellanidae).</title>
        <authorList>
            <person name="Angst P."/>
        </authorList>
    </citation>
    <scope>NUCLEOTIDE SEQUENCE</scope>
    <source>
        <strain evidence="2">PB745_01</strain>
        <tissue evidence="2">Gill</tissue>
    </source>
</reference>
<feature type="compositionally biased region" description="Polar residues" evidence="1">
    <location>
        <begin position="24"/>
        <end position="40"/>
    </location>
</feature>
<keyword evidence="3" id="KW-1185">Reference proteome</keyword>
<dbReference type="Proteomes" id="UP001286313">
    <property type="component" value="Unassembled WGS sequence"/>
</dbReference>
<name>A0AAE1K7J2_PETCI</name>
<feature type="region of interest" description="Disordered" evidence="1">
    <location>
        <begin position="24"/>
        <end position="90"/>
    </location>
</feature>